<accession>A0A0F9A312</accession>
<dbReference type="AlphaFoldDB" id="A0A0F9A312"/>
<gene>
    <name evidence="1" type="ORF">LCGC14_2898510</name>
</gene>
<protein>
    <submittedName>
        <fullName evidence="1">Uncharacterized protein</fullName>
    </submittedName>
</protein>
<dbReference type="EMBL" id="LAZR01056995">
    <property type="protein sequence ID" value="KKK72974.1"/>
    <property type="molecule type" value="Genomic_DNA"/>
</dbReference>
<proteinExistence type="predicted"/>
<organism evidence="1">
    <name type="scientific">marine sediment metagenome</name>
    <dbReference type="NCBI Taxonomy" id="412755"/>
    <lineage>
        <taxon>unclassified sequences</taxon>
        <taxon>metagenomes</taxon>
        <taxon>ecological metagenomes</taxon>
    </lineage>
</organism>
<comment type="caution">
    <text evidence="1">The sequence shown here is derived from an EMBL/GenBank/DDBJ whole genome shotgun (WGS) entry which is preliminary data.</text>
</comment>
<evidence type="ECO:0000313" key="1">
    <source>
        <dbReference type="EMBL" id="KKK72974.1"/>
    </source>
</evidence>
<reference evidence="1" key="1">
    <citation type="journal article" date="2015" name="Nature">
        <title>Complex archaea that bridge the gap between prokaryotes and eukaryotes.</title>
        <authorList>
            <person name="Spang A."/>
            <person name="Saw J.H."/>
            <person name="Jorgensen S.L."/>
            <person name="Zaremba-Niedzwiedzka K."/>
            <person name="Martijn J."/>
            <person name="Lind A.E."/>
            <person name="van Eijk R."/>
            <person name="Schleper C."/>
            <person name="Guy L."/>
            <person name="Ettema T.J."/>
        </authorList>
    </citation>
    <scope>NUCLEOTIDE SEQUENCE</scope>
</reference>
<name>A0A0F9A312_9ZZZZ</name>
<sequence length="270" mass="29639">MKPANNRFWLKRIDPSGTTTLGSYYPGSSLLDTWWFVRFESSGHSLKVWISTSSDIDPSSTPLIDVIDSTYGSGYAALSGRSSVLSGAEYFDGITVKIPHETLPILNPGFEDGTTNTQTNWWSETRLSSGSYGPSGDDDKSPWFYDDVTQSGDWSATIMGPWTSNSRTKVVSPQLALPLGDNPVLDFWQGIGGSSSQWGYYSWTGTRIIFSMTASTSNRKYGEQITIGINNCEINAEYSLLVGSNLNVLDQKTYNFTAGDSCEKNGRIIS</sequence>
<feature type="non-terminal residue" evidence="1">
    <location>
        <position position="270"/>
    </location>
</feature>